<dbReference type="OrthoDB" id="654211at2759"/>
<name>A0A9P3G7G9_9APHY</name>
<keyword evidence="4" id="KW-1185">Reference proteome</keyword>
<reference evidence="3 4" key="1">
    <citation type="submission" date="2021-08" db="EMBL/GenBank/DDBJ databases">
        <title>Draft Genome Sequence of Phanerochaete sordida strain YK-624.</title>
        <authorList>
            <person name="Mori T."/>
            <person name="Dohra H."/>
            <person name="Suzuki T."/>
            <person name="Kawagishi H."/>
            <person name="Hirai H."/>
        </authorList>
    </citation>
    <scope>NUCLEOTIDE SEQUENCE [LARGE SCALE GENOMIC DNA]</scope>
    <source>
        <strain evidence="3 4">YK-624</strain>
    </source>
</reference>
<dbReference type="InterPro" id="IPR013087">
    <property type="entry name" value="Znf_C2H2_type"/>
</dbReference>
<feature type="compositionally biased region" description="Basic and acidic residues" evidence="1">
    <location>
        <begin position="597"/>
        <end position="608"/>
    </location>
</feature>
<feature type="compositionally biased region" description="Pro residues" evidence="1">
    <location>
        <begin position="534"/>
        <end position="545"/>
    </location>
</feature>
<feature type="domain" description="C2H2-type" evidence="2">
    <location>
        <begin position="54"/>
        <end position="78"/>
    </location>
</feature>
<dbReference type="EMBL" id="BPQB01000017">
    <property type="protein sequence ID" value="GJE90682.1"/>
    <property type="molecule type" value="Genomic_DNA"/>
</dbReference>
<feature type="region of interest" description="Disordered" evidence="1">
    <location>
        <begin position="408"/>
        <end position="450"/>
    </location>
</feature>
<dbReference type="SMART" id="SM00355">
    <property type="entry name" value="ZnF_C2H2"/>
    <property type="match status" value="3"/>
</dbReference>
<accession>A0A9P3G7G9</accession>
<dbReference type="Proteomes" id="UP000703269">
    <property type="component" value="Unassembled WGS sequence"/>
</dbReference>
<feature type="domain" description="C2H2-type" evidence="2">
    <location>
        <begin position="19"/>
        <end position="44"/>
    </location>
</feature>
<evidence type="ECO:0000256" key="1">
    <source>
        <dbReference type="SAM" id="MobiDB-lite"/>
    </source>
</evidence>
<evidence type="ECO:0000259" key="2">
    <source>
        <dbReference type="SMART" id="SM00355"/>
    </source>
</evidence>
<comment type="caution">
    <text evidence="3">The sequence shown here is derived from an EMBL/GenBank/DDBJ whole genome shotgun (WGS) entry which is preliminary data.</text>
</comment>
<protein>
    <recommendedName>
        <fullName evidence="2">C2H2-type domain-containing protein</fullName>
    </recommendedName>
</protein>
<proteinExistence type="predicted"/>
<feature type="compositionally biased region" description="Low complexity" evidence="1">
    <location>
        <begin position="373"/>
        <end position="391"/>
    </location>
</feature>
<feature type="compositionally biased region" description="Low complexity" evidence="1">
    <location>
        <begin position="504"/>
        <end position="521"/>
    </location>
</feature>
<gene>
    <name evidence="3" type="ORF">PsYK624_068260</name>
</gene>
<dbReference type="AlphaFoldDB" id="A0A9P3G7G9"/>
<feature type="compositionally biased region" description="Low complexity" evidence="1">
    <location>
        <begin position="208"/>
        <end position="221"/>
    </location>
</feature>
<feature type="region of interest" description="Disordered" evidence="1">
    <location>
        <begin position="589"/>
        <end position="608"/>
    </location>
</feature>
<feature type="compositionally biased region" description="Basic residues" evidence="1">
    <location>
        <begin position="132"/>
        <end position="141"/>
    </location>
</feature>
<feature type="region of interest" description="Disordered" evidence="1">
    <location>
        <begin position="290"/>
        <end position="331"/>
    </location>
</feature>
<organism evidence="3 4">
    <name type="scientific">Phanerochaete sordida</name>
    <dbReference type="NCBI Taxonomy" id="48140"/>
    <lineage>
        <taxon>Eukaryota</taxon>
        <taxon>Fungi</taxon>
        <taxon>Dikarya</taxon>
        <taxon>Basidiomycota</taxon>
        <taxon>Agaricomycotina</taxon>
        <taxon>Agaricomycetes</taxon>
        <taxon>Polyporales</taxon>
        <taxon>Phanerochaetaceae</taxon>
        <taxon>Phanerochaete</taxon>
    </lineage>
</organism>
<evidence type="ECO:0000313" key="3">
    <source>
        <dbReference type="EMBL" id="GJE90682.1"/>
    </source>
</evidence>
<feature type="region of interest" description="Disordered" evidence="1">
    <location>
        <begin position="504"/>
        <end position="548"/>
    </location>
</feature>
<feature type="domain" description="C2H2-type" evidence="2">
    <location>
        <begin position="104"/>
        <end position="123"/>
    </location>
</feature>
<evidence type="ECO:0000313" key="4">
    <source>
        <dbReference type="Proteomes" id="UP000703269"/>
    </source>
</evidence>
<feature type="region of interest" description="Disordered" evidence="1">
    <location>
        <begin position="113"/>
        <end position="221"/>
    </location>
</feature>
<feature type="region of interest" description="Disordered" evidence="1">
    <location>
        <begin position="368"/>
        <end position="391"/>
    </location>
</feature>
<sequence length="690" mass="71339">MPPRNSAVTPKWNTEHTPVQCLVTPCNHLATNGYALVQHINTSHRGALRINDYYHCPFALCPTTTHQYTNFETHLNRHLGLAPHRCPHLASAPHPRAPEKVMRTQCAFRTADPAALSAHRKTHADYAPPPRAPRRGTRHPTRVVPQIVFAPGYAPPRESTEDGADGAGGASRKRKCTAPDAPAVKCARRDASADPDWPLLERPPSPSPSSSSSSASPSATAPVWLTSASPLHDAGDDRDPFAALAEYAPCAPLPRRTPHAPPPPPAELYPWNPAHAFPGAYNAARRAPSFYLGHDAPSPPPAFPRSLASTPELSFSPSPSPSVSPAPDAEQGSAGVLAYLAALAGAARAGDAALAEEMREIVAAYQDPPAAPPAASSASASTSSPMSAASAARSSVGRYNRACGDAAAAQHAYTSQAPPSTASSSASASGSSYSRVAQPSAPSSSSLSGWNGAAACQNRASCAAPAPSATNGRAADCHGRDVHATACSNAPRALASAAAYRAPDAARSSTSSTMRTPASPAQDHASHASSRTPTPRPPKPTPPTPAETLDAATRGLWREIAAQDAFYVGAYVLTPQGWGATGRRTRLCAPPPLAHGARADTGEGEGEGKGKAEAEVVFPDDVMVRSEVAFADGLEGGEGEDRTRAWEGVKEGAGAVLGSGDVASTFVLAEIMDDALAAHRCEECALCVAP</sequence>